<protein>
    <submittedName>
        <fullName evidence="3">Zinc-finger</fullName>
    </submittedName>
</protein>
<keyword evidence="3" id="KW-0863">Zinc-finger</keyword>
<keyword evidence="3" id="KW-0862">Zinc</keyword>
<evidence type="ECO:0000259" key="2">
    <source>
        <dbReference type="Pfam" id="PF13490"/>
    </source>
</evidence>
<name>A0A9X2G5L3_9MICO</name>
<dbReference type="Gene3D" id="1.10.10.10">
    <property type="entry name" value="Winged helix-like DNA-binding domain superfamily/Winged helix DNA-binding domain"/>
    <property type="match status" value="1"/>
</dbReference>
<feature type="compositionally biased region" description="Basic and acidic residues" evidence="1">
    <location>
        <begin position="326"/>
        <end position="342"/>
    </location>
</feature>
<proteinExistence type="predicted"/>
<dbReference type="EMBL" id="JAMTCS010000023">
    <property type="protein sequence ID" value="MCP2267517.1"/>
    <property type="molecule type" value="Genomic_DNA"/>
</dbReference>
<comment type="caution">
    <text evidence="3">The sequence shown here is derived from an EMBL/GenBank/DDBJ whole genome shotgun (WGS) entry which is preliminary data.</text>
</comment>
<dbReference type="AlphaFoldDB" id="A0A9X2G5L3"/>
<dbReference type="GO" id="GO:0008270">
    <property type="term" value="F:zinc ion binding"/>
    <property type="evidence" value="ECO:0007669"/>
    <property type="project" value="UniProtKB-KW"/>
</dbReference>
<dbReference type="InterPro" id="IPR013324">
    <property type="entry name" value="RNA_pol_sigma_r3/r4-like"/>
</dbReference>
<evidence type="ECO:0000313" key="4">
    <source>
        <dbReference type="Proteomes" id="UP001139493"/>
    </source>
</evidence>
<dbReference type="RefSeq" id="WP_253840026.1">
    <property type="nucleotide sequence ID" value="NZ_JAMTCS010000023.1"/>
</dbReference>
<dbReference type="Proteomes" id="UP001139493">
    <property type="component" value="Unassembled WGS sequence"/>
</dbReference>
<keyword evidence="4" id="KW-1185">Reference proteome</keyword>
<accession>A0A9X2G5L3</accession>
<gene>
    <name evidence="3" type="ORF">APR03_004898</name>
</gene>
<keyword evidence="3" id="KW-0479">Metal-binding</keyword>
<evidence type="ECO:0000256" key="1">
    <source>
        <dbReference type="SAM" id="MobiDB-lite"/>
    </source>
</evidence>
<dbReference type="InterPro" id="IPR027383">
    <property type="entry name" value="Znf_put"/>
</dbReference>
<feature type="domain" description="Putative zinc-finger" evidence="2">
    <location>
        <begin position="172"/>
        <end position="205"/>
    </location>
</feature>
<reference evidence="3" key="1">
    <citation type="submission" date="2022-06" db="EMBL/GenBank/DDBJ databases">
        <title>Genomic Encyclopedia of Archaeal and Bacterial Type Strains, Phase II (KMG-II): from individual species to whole genera.</title>
        <authorList>
            <person name="Goeker M."/>
        </authorList>
    </citation>
    <scope>NUCLEOTIDE SEQUENCE</scope>
    <source>
        <strain evidence="3">DSM 26652</strain>
    </source>
</reference>
<dbReference type="SUPFAM" id="SSF88659">
    <property type="entry name" value="Sigma3 and sigma4 domains of RNA polymerase sigma factors"/>
    <property type="match status" value="1"/>
</dbReference>
<organism evidence="3 4">
    <name type="scientific">Promicromonospora thailandica</name>
    <dbReference type="NCBI Taxonomy" id="765201"/>
    <lineage>
        <taxon>Bacteria</taxon>
        <taxon>Bacillati</taxon>
        <taxon>Actinomycetota</taxon>
        <taxon>Actinomycetes</taxon>
        <taxon>Micrococcales</taxon>
        <taxon>Promicromonosporaceae</taxon>
        <taxon>Promicromonospora</taxon>
    </lineage>
</organism>
<feature type="non-terminal residue" evidence="3">
    <location>
        <position position="464"/>
    </location>
</feature>
<evidence type="ECO:0000313" key="3">
    <source>
        <dbReference type="EMBL" id="MCP2267517.1"/>
    </source>
</evidence>
<dbReference type="Pfam" id="PF13490">
    <property type="entry name" value="zf-HC2"/>
    <property type="match status" value="1"/>
</dbReference>
<feature type="region of interest" description="Disordered" evidence="1">
    <location>
        <begin position="293"/>
        <end position="464"/>
    </location>
</feature>
<dbReference type="InterPro" id="IPR036388">
    <property type="entry name" value="WH-like_DNA-bd_sf"/>
</dbReference>
<sequence length="464" mass="46873">MSVTGADLARWAAHRRAVVAAVSRRVPGVDPELAASRGLELLCAELVRAGHVADPVVFWYGAALDVAESMAAESTAAERGASDGSATGHATTADAAPRTIDFEVLGSALERLSAAEQRILWDHHVGSQPVSAIAEEIGVLPYAARRRLRRAENRLASSFAETHADTTDGAECRQTRAALHDFVRNRLMPHRRQAVEDHMVQCPGCTRAFVDVRESYWMLRAVAPLLLLGAVATRTGTAVAAGTGVATAGAGFGAWLGSVGARVVLVVRTAFLDPVALTATVAGGLIVTTAVSTGTVGSGGTPPPREPGVVSVSVADDPVGTTGAADRPDTRRAGPGPARDEAPGGPERTAFTPPGLAETNGVPPGLAETGGVPPGLAKTDGVPPGQATDDGTAPGRAAGDSPATGSGNSANPPGGDQVPPGLAKSDGVPPGLAKKDGVPPGQAKKGTPPPGQAKKDTPPGQAKK</sequence>